<evidence type="ECO:0000256" key="1">
    <source>
        <dbReference type="ARBA" id="ARBA00009764"/>
    </source>
</evidence>
<evidence type="ECO:0000256" key="4">
    <source>
        <dbReference type="ARBA" id="ARBA00023143"/>
    </source>
</evidence>
<dbReference type="InterPro" id="IPR003481">
    <property type="entry name" value="FliD_N"/>
</dbReference>
<comment type="similarity">
    <text evidence="1 5">Belongs to the FliD family.</text>
</comment>
<keyword evidence="10" id="KW-1185">Reference proteome</keyword>
<dbReference type="EMBL" id="CP113524">
    <property type="protein sequence ID" value="WAJ24729.1"/>
    <property type="molecule type" value="Genomic_DNA"/>
</dbReference>
<evidence type="ECO:0000259" key="8">
    <source>
        <dbReference type="Pfam" id="PF07195"/>
    </source>
</evidence>
<feature type="domain" description="Flagellar hook-associated protein 2 N-terminal" evidence="7">
    <location>
        <begin position="24"/>
        <end position="128"/>
    </location>
</feature>
<comment type="function">
    <text evidence="5">Required for morphogenesis and for the elongation of the flagellar filament by facilitating polymerization of the flagellin monomers at the tip of growing filament. Forms a capping structure, which prevents flagellin subunits (transported through the central channel of the flagellum) from leaking out without polymerization at the distal end.</text>
</comment>
<evidence type="ECO:0000256" key="5">
    <source>
        <dbReference type="RuleBase" id="RU362066"/>
    </source>
</evidence>
<dbReference type="PANTHER" id="PTHR30288">
    <property type="entry name" value="FLAGELLAR CAP/ASSEMBLY PROTEIN FLID"/>
    <property type="match status" value="1"/>
</dbReference>
<comment type="subcellular location">
    <subcellularLocation>
        <location evidence="5">Secreted</location>
    </subcellularLocation>
    <subcellularLocation>
        <location evidence="5">Bacterial flagellum</location>
    </subcellularLocation>
</comment>
<comment type="subunit">
    <text evidence="2 5">Homopentamer.</text>
</comment>
<evidence type="ECO:0000256" key="3">
    <source>
        <dbReference type="ARBA" id="ARBA00023054"/>
    </source>
</evidence>
<protein>
    <recommendedName>
        <fullName evidence="5">Flagellar hook-associated protein 2</fullName>
        <shortName evidence="5">HAP2</shortName>
    </recommendedName>
    <alternativeName>
        <fullName evidence="5">Flagellar cap protein</fullName>
    </alternativeName>
</protein>
<keyword evidence="9" id="KW-0969">Cilium</keyword>
<dbReference type="InterPro" id="IPR040026">
    <property type="entry name" value="FliD"/>
</dbReference>
<dbReference type="RefSeq" id="WP_268115726.1">
    <property type="nucleotide sequence ID" value="NZ_CP113524.1"/>
</dbReference>
<accession>A0ABY7ADE6</accession>
<feature type="region of interest" description="Disordered" evidence="6">
    <location>
        <begin position="580"/>
        <end position="599"/>
    </location>
</feature>
<reference evidence="9" key="1">
    <citation type="submission" date="2022-11" db="EMBL/GenBank/DDBJ databases">
        <title>Lacrimispora xylanolytica sy1, complete genome.</title>
        <authorList>
            <person name="Choi S."/>
        </authorList>
    </citation>
    <scope>NUCLEOTIDE SEQUENCE</scope>
    <source>
        <strain evidence="9">Sy1</strain>
    </source>
</reference>
<evidence type="ECO:0000313" key="9">
    <source>
        <dbReference type="EMBL" id="WAJ24729.1"/>
    </source>
</evidence>
<dbReference type="PANTHER" id="PTHR30288:SF0">
    <property type="entry name" value="FLAGELLAR HOOK-ASSOCIATED PROTEIN 2"/>
    <property type="match status" value="1"/>
</dbReference>
<evidence type="ECO:0000256" key="6">
    <source>
        <dbReference type="SAM" id="MobiDB-lite"/>
    </source>
</evidence>
<evidence type="ECO:0000259" key="7">
    <source>
        <dbReference type="Pfam" id="PF02465"/>
    </source>
</evidence>
<keyword evidence="3" id="KW-0175">Coiled coil</keyword>
<keyword evidence="9" id="KW-0282">Flagellum</keyword>
<proteinExistence type="inferred from homology"/>
<evidence type="ECO:0000256" key="2">
    <source>
        <dbReference type="ARBA" id="ARBA00011255"/>
    </source>
</evidence>
<keyword evidence="4 5" id="KW-0975">Bacterial flagellum</keyword>
<sequence length="785" mass="84146">MASVSTTNKTSAASSIRGYGGLASGLDRDTLIEGMTASTRAKIAKQNKSRQTLLWKQEAYQSVSSKLVQFAKKYTSYTNSATNLSSASFWSKSDITTSGANSKYVSVTGSSAISDSLSIVGVKRMAQDAYKVSKDSVSNNTLSTGSIDFGTVDVSNLEGEYLTFEYGSKTYSVTLQSGKDSDGYIFDYSDTEKAVESMNRSLKKVSIGNGKTLADVIDVYSDTSSGTARVNMKSKDTAGNTLQMDSGSTLALDALGFKDFKDMPVTDRIIGSGGFSNAVKANGQTLTTPKTFIERTGDKNISFTYNGVTKSIKMGNNSNIDELAADLKNKLAQQFGSGRIDVKADGDKLVFNTLIAGTTDKDETSVLSIAYADKGVLGIHGALGDSADKSNRLNLNSPLKESGLLSMSGVTGDGPLNLKINNVSITGLTYNSSMNEIMQKINSSNAGVKVSYLSSSDKFTFQSTVEGASGKIEFSDDALTLFGDDAAFNSKEGIDAVIAVKYGKGETQELVRGSNTFNLEGLNITVSGTFGYKSDETLDTSSDPVTLSAKANSDQIVSTITDMIKDFNEIVQLVNDQVSTKPNRDYSPLTDEQKESMSEDQIKKWEEKAKAGILFNDSDLRSLSDSLRFIFDAGSDDKALLSSFGISTSADYSDKGKLVLDETKFRAALEKNPEDLRKLFTKKADTSTGETDGFMAKLTNVTNKYASTTGATKGILIEKAGSTYAPTSVLSNSLQKSVDSIDAYIKNLQAQLKAETDRYVKQFTNLENVVSQMNSQSSWLSSFGG</sequence>
<name>A0ABY7ADE6_9FIRM</name>
<organism evidence="9 10">
    <name type="scientific">Lacrimispora xylanolytica</name>
    <dbReference type="NCBI Taxonomy" id="29375"/>
    <lineage>
        <taxon>Bacteria</taxon>
        <taxon>Bacillati</taxon>
        <taxon>Bacillota</taxon>
        <taxon>Clostridia</taxon>
        <taxon>Lachnospirales</taxon>
        <taxon>Lachnospiraceae</taxon>
        <taxon>Lacrimispora</taxon>
    </lineage>
</organism>
<keyword evidence="9" id="KW-0966">Cell projection</keyword>
<dbReference type="Proteomes" id="UP001163115">
    <property type="component" value="Chromosome"/>
</dbReference>
<feature type="domain" description="Flagellar hook-associated protein 2 C-terminal" evidence="8">
    <location>
        <begin position="508"/>
        <end position="775"/>
    </location>
</feature>
<dbReference type="Pfam" id="PF02465">
    <property type="entry name" value="FliD_N"/>
    <property type="match status" value="1"/>
</dbReference>
<evidence type="ECO:0000313" key="10">
    <source>
        <dbReference type="Proteomes" id="UP001163115"/>
    </source>
</evidence>
<dbReference type="InterPro" id="IPR010809">
    <property type="entry name" value="FliD_C"/>
</dbReference>
<gene>
    <name evidence="9" type="primary">fliD</name>
    <name evidence="9" type="ORF">OW255_04215</name>
</gene>
<keyword evidence="5" id="KW-0964">Secreted</keyword>
<dbReference type="Pfam" id="PF07195">
    <property type="entry name" value="FliD_C"/>
    <property type="match status" value="1"/>
</dbReference>